<dbReference type="Proteomes" id="UP000216789">
    <property type="component" value="Unassembled WGS sequence"/>
</dbReference>
<evidence type="ECO:0000256" key="1">
    <source>
        <dbReference type="SAM" id="Phobius"/>
    </source>
</evidence>
<reference evidence="11 12" key="2">
    <citation type="submission" date="2018-08" db="EMBL/GenBank/DDBJ databases">
        <title>A genome reference for cultivated species of the human gut microbiota.</title>
        <authorList>
            <person name="Zou Y."/>
            <person name="Xue W."/>
            <person name="Luo G."/>
        </authorList>
    </citation>
    <scope>NUCLEOTIDE SEQUENCE [LARGE SCALE GENOMIC DNA]</scope>
    <source>
        <strain evidence="7 12">CF01-1</strain>
        <strain evidence="6 11">OF05-12</strain>
    </source>
</reference>
<reference evidence="8 13" key="3">
    <citation type="submission" date="2019-07" db="EMBL/GenBank/DDBJ databases">
        <authorList>
            <person name="Chang H.-W."/>
            <person name="Raman A."/>
            <person name="Venkatesh S."/>
            <person name="Gehrig J."/>
        </authorList>
    </citation>
    <scope>NUCLEOTIDE SEQUENCE [LARGE SCALE GENOMIC DNA]</scope>
    <source>
        <strain evidence="8">Bifidobacterium_pseudocatenulatum_LFYP_29</strain>
    </source>
</reference>
<feature type="domain" description="M23ase beta-sheet core" evidence="2">
    <location>
        <begin position="92"/>
        <end position="185"/>
    </location>
</feature>
<evidence type="ECO:0000313" key="5">
    <source>
        <dbReference type="EMBL" id="PAC72890.1"/>
    </source>
</evidence>
<dbReference type="Proteomes" id="UP001212008">
    <property type="component" value="Unassembled WGS sequence"/>
</dbReference>
<gene>
    <name evidence="9" type="ORF">BIFLH658_00097</name>
    <name evidence="8" type="ORF">BPLFYP29_00319</name>
    <name evidence="5" type="ORF">BPS1E_1584</name>
    <name evidence="7" type="ORF">DXA22_07660</name>
    <name evidence="6" type="ORF">DXA79_04080</name>
    <name evidence="3" type="ORF">KZP06_04870</name>
    <name evidence="4" type="ORF">PMN70_08550</name>
</gene>
<evidence type="ECO:0000313" key="6">
    <source>
        <dbReference type="EMBL" id="RGP03666.1"/>
    </source>
</evidence>
<evidence type="ECO:0000313" key="9">
    <source>
        <dbReference type="EMBL" id="VWQ11486.1"/>
    </source>
</evidence>
<organism evidence="6 11">
    <name type="scientific">Bifidobacterium pseudocatenulatum</name>
    <dbReference type="NCBI Taxonomy" id="28026"/>
    <lineage>
        <taxon>Bacteria</taxon>
        <taxon>Bacillati</taxon>
        <taxon>Actinomycetota</taxon>
        <taxon>Actinomycetes</taxon>
        <taxon>Bifidobacteriales</taxon>
        <taxon>Bifidobacteriaceae</taxon>
        <taxon>Bifidobacterium</taxon>
    </lineage>
</organism>
<dbReference type="Proteomes" id="UP000494211">
    <property type="component" value="Unassembled WGS sequence"/>
</dbReference>
<dbReference type="STRING" id="28026.GCA_000940535_00937"/>
<sequence>MDEREYRRRIRRNRIAQEEKKRIRQQLRQTMVVCALACVMLLVCCLWSAEPTYAKTNAATASGSCAVLMRWPLNGAQVVGKYDAPKQQWLPGHRGVDLLADPQEAIVAPADGVIAFSGNVGGKAVVTIRHGGDLSGLTSTFEPAIAERDVGAHVAQGERFARVEGESDHCDERCLHWGIKSEGRQYTNPESKTRTVRIGLKGL</sequence>
<accession>A0A173ZFB6</accession>
<keyword evidence="14" id="KW-1185">Reference proteome</keyword>
<dbReference type="Proteomes" id="UP000331308">
    <property type="component" value="Unassembled WGS sequence"/>
</dbReference>
<dbReference type="OrthoDB" id="5245088at2"/>
<dbReference type="EMBL" id="CABHOD010000003">
    <property type="protein sequence ID" value="VUX62261.1"/>
    <property type="molecule type" value="Genomic_DNA"/>
</dbReference>
<dbReference type="AlphaFoldDB" id="A0A173ZFB6"/>
<dbReference type="RefSeq" id="WP_022245198.1">
    <property type="nucleotide sequence ID" value="NZ_AP031419.1"/>
</dbReference>
<dbReference type="InterPro" id="IPR016047">
    <property type="entry name" value="M23ase_b-sheet_dom"/>
</dbReference>
<reference evidence="4 15" key="6">
    <citation type="submission" date="2023-01" db="EMBL/GenBank/DDBJ databases">
        <title>Human gut microbiome strain richness.</title>
        <authorList>
            <person name="Chen-Liaw A."/>
        </authorList>
    </citation>
    <scope>NUCLEOTIDE SEQUENCE [LARGE SCALE GENOMIC DNA]</scope>
    <source>
        <strain evidence="4 15">RTP21311st1_C8_RTP21311_201001</strain>
    </source>
</reference>
<evidence type="ECO:0000313" key="15">
    <source>
        <dbReference type="Proteomes" id="UP001212008"/>
    </source>
</evidence>
<evidence type="ECO:0000313" key="4">
    <source>
        <dbReference type="EMBL" id="MDB6492236.1"/>
    </source>
</evidence>
<dbReference type="EMBL" id="QSWD01000002">
    <property type="protein sequence ID" value="RGP03666.1"/>
    <property type="molecule type" value="Genomic_DNA"/>
</dbReference>
<dbReference type="Pfam" id="PF01551">
    <property type="entry name" value="Peptidase_M23"/>
    <property type="match status" value="1"/>
</dbReference>
<evidence type="ECO:0000313" key="11">
    <source>
        <dbReference type="Proteomes" id="UP000261031"/>
    </source>
</evidence>
<keyword evidence="1" id="KW-0812">Transmembrane</keyword>
<name>A0A173ZFB6_BIFPS</name>
<dbReference type="EMBL" id="JAHXEI010000002">
    <property type="protein sequence ID" value="MCB4880064.1"/>
    <property type="molecule type" value="Genomic_DNA"/>
</dbReference>
<comment type="caution">
    <text evidence="6">The sequence shown here is derived from an EMBL/GenBank/DDBJ whole genome shotgun (WGS) entry which is preliminary data.</text>
</comment>
<dbReference type="GeneID" id="45599399"/>
<reference evidence="3" key="5">
    <citation type="submission" date="2021-07" db="EMBL/GenBank/DDBJ databases">
        <title>Xylan utilisation by Bifidobacterium pseudocatenulatum.</title>
        <authorList>
            <person name="Watanabe Y."/>
        </authorList>
    </citation>
    <scope>NUCLEOTIDE SEQUENCE</scope>
    <source>
        <strain evidence="3">YIT12824</strain>
    </source>
</reference>
<reference evidence="5 10" key="1">
    <citation type="journal article" date="2017" name="ISME J.">
        <title>Unveiling bifidobacterial biogeography across the mammalian branch of the tree of life.</title>
        <authorList>
            <person name="Milani C."/>
            <person name="Mangifesta M."/>
            <person name="Mancabelli L."/>
            <person name="Lugli G.A."/>
            <person name="James K."/>
            <person name="Duranti S."/>
            <person name="Turroni F."/>
            <person name="Ferrario C."/>
            <person name="Ossiprandi M.C."/>
            <person name="van Sinderen D."/>
            <person name="Ventura M."/>
        </authorList>
    </citation>
    <scope>NUCLEOTIDE SEQUENCE [LARGE SCALE GENOMIC DNA]</scope>
    <source>
        <strain evidence="5 10">1E</strain>
    </source>
</reference>
<evidence type="ECO:0000313" key="13">
    <source>
        <dbReference type="Proteomes" id="UP000331308"/>
    </source>
</evidence>
<dbReference type="PANTHER" id="PTHR21666">
    <property type="entry name" value="PEPTIDASE-RELATED"/>
    <property type="match status" value="1"/>
</dbReference>
<dbReference type="InterPro" id="IPR011055">
    <property type="entry name" value="Dup_hybrid_motif"/>
</dbReference>
<keyword evidence="1" id="KW-0472">Membrane</keyword>
<dbReference type="EMBL" id="QSDK01000011">
    <property type="protein sequence ID" value="RGY75945.1"/>
    <property type="molecule type" value="Genomic_DNA"/>
</dbReference>
<dbReference type="CDD" id="cd12797">
    <property type="entry name" value="M23_peptidase"/>
    <property type="match status" value="1"/>
</dbReference>
<dbReference type="SUPFAM" id="SSF51261">
    <property type="entry name" value="Duplicated hybrid motif"/>
    <property type="match status" value="1"/>
</dbReference>
<dbReference type="Proteomes" id="UP000284163">
    <property type="component" value="Unassembled WGS sequence"/>
</dbReference>
<dbReference type="EMBL" id="MNLB01000010">
    <property type="protein sequence ID" value="PAC72890.1"/>
    <property type="molecule type" value="Genomic_DNA"/>
</dbReference>
<evidence type="ECO:0000313" key="14">
    <source>
        <dbReference type="Proteomes" id="UP000494211"/>
    </source>
</evidence>
<dbReference type="Proteomes" id="UP001197735">
    <property type="component" value="Unassembled WGS sequence"/>
</dbReference>
<evidence type="ECO:0000313" key="7">
    <source>
        <dbReference type="EMBL" id="RGY75945.1"/>
    </source>
</evidence>
<dbReference type="InterPro" id="IPR050570">
    <property type="entry name" value="Cell_wall_metabolism_enzyme"/>
</dbReference>
<dbReference type="PANTHER" id="PTHR21666:SF270">
    <property type="entry name" value="MUREIN HYDROLASE ACTIVATOR ENVC"/>
    <property type="match status" value="1"/>
</dbReference>
<evidence type="ECO:0000313" key="12">
    <source>
        <dbReference type="Proteomes" id="UP000284163"/>
    </source>
</evidence>
<dbReference type="Proteomes" id="UP000261031">
    <property type="component" value="Unassembled WGS sequence"/>
</dbReference>
<dbReference type="EMBL" id="CABWJV010000001">
    <property type="protein sequence ID" value="VWQ11486.1"/>
    <property type="molecule type" value="Genomic_DNA"/>
</dbReference>
<evidence type="ECO:0000313" key="10">
    <source>
        <dbReference type="Proteomes" id="UP000216789"/>
    </source>
</evidence>
<dbReference type="EMBL" id="JAQKRA010000007">
    <property type="protein sequence ID" value="MDB6492236.1"/>
    <property type="molecule type" value="Genomic_DNA"/>
</dbReference>
<proteinExistence type="predicted"/>
<feature type="transmembrane region" description="Helical" evidence="1">
    <location>
        <begin position="30"/>
        <end position="49"/>
    </location>
</feature>
<dbReference type="Gene3D" id="2.70.70.10">
    <property type="entry name" value="Glucose Permease (Domain IIA)"/>
    <property type="match status" value="1"/>
</dbReference>
<evidence type="ECO:0000259" key="2">
    <source>
        <dbReference type="Pfam" id="PF01551"/>
    </source>
</evidence>
<dbReference type="GO" id="GO:0004222">
    <property type="term" value="F:metalloendopeptidase activity"/>
    <property type="evidence" value="ECO:0007669"/>
    <property type="project" value="TreeGrafter"/>
</dbReference>
<evidence type="ECO:0000313" key="3">
    <source>
        <dbReference type="EMBL" id="MCB4880064.1"/>
    </source>
</evidence>
<reference evidence="9 14" key="4">
    <citation type="submission" date="2019-10" db="EMBL/GenBank/DDBJ databases">
        <authorList>
            <consortium name="Melissa Lawson"/>
            <person name="O'neill I."/>
        </authorList>
    </citation>
    <scope>NUCLEOTIDE SEQUENCE [LARGE SCALE GENOMIC DNA]</scope>
    <source>
        <strain evidence="9">LH_658</strain>
    </source>
</reference>
<evidence type="ECO:0000313" key="8">
    <source>
        <dbReference type="EMBL" id="VUX62261.1"/>
    </source>
</evidence>
<keyword evidence="1" id="KW-1133">Transmembrane helix</keyword>
<protein>
    <submittedName>
        <fullName evidence="6">M23 family peptidase</fullName>
    </submittedName>
    <submittedName>
        <fullName evidence="5">Peptidase M23</fullName>
    </submittedName>
    <submittedName>
        <fullName evidence="8">Peptidase family M23</fullName>
    </submittedName>
    <submittedName>
        <fullName evidence="3">Peptidoglycan DD-metalloendopeptidase family protein</fullName>
    </submittedName>
</protein>